<dbReference type="PANTHER" id="PTHR43266">
    <property type="entry name" value="MACROLIDE-EFFLUX PROTEIN"/>
    <property type="match status" value="1"/>
</dbReference>
<keyword evidence="4 7" id="KW-0812">Transmembrane</keyword>
<dbReference type="GO" id="GO:0022857">
    <property type="term" value="F:transmembrane transporter activity"/>
    <property type="evidence" value="ECO:0007669"/>
    <property type="project" value="InterPro"/>
</dbReference>
<evidence type="ECO:0000256" key="1">
    <source>
        <dbReference type="ARBA" id="ARBA00004651"/>
    </source>
</evidence>
<feature type="domain" description="Major facilitator superfamily (MFS) profile" evidence="8">
    <location>
        <begin position="144"/>
        <end position="346"/>
    </location>
</feature>
<dbReference type="AlphaFoldDB" id="A0A940NLB0"/>
<feature type="transmembrane region" description="Helical" evidence="7">
    <location>
        <begin position="146"/>
        <end position="165"/>
    </location>
</feature>
<reference evidence="9" key="1">
    <citation type="submission" date="2021-04" db="EMBL/GenBank/DDBJ databases">
        <title>Genome seq and assembly of Bacillus sp.</title>
        <authorList>
            <person name="Chhetri G."/>
        </authorList>
    </citation>
    <scope>NUCLEOTIDE SEQUENCE</scope>
    <source>
        <strain evidence="9">RG28</strain>
    </source>
</reference>
<keyword evidence="10" id="KW-1185">Reference proteome</keyword>
<keyword evidence="5 7" id="KW-1133">Transmembrane helix</keyword>
<dbReference type="Proteomes" id="UP000682134">
    <property type="component" value="Unassembled WGS sequence"/>
</dbReference>
<organism evidence="9 10">
    <name type="scientific">Gottfriedia endophytica</name>
    <dbReference type="NCBI Taxonomy" id="2820819"/>
    <lineage>
        <taxon>Bacteria</taxon>
        <taxon>Bacillati</taxon>
        <taxon>Bacillota</taxon>
        <taxon>Bacilli</taxon>
        <taxon>Bacillales</taxon>
        <taxon>Bacillaceae</taxon>
        <taxon>Gottfriedia</taxon>
    </lineage>
</organism>
<feature type="transmembrane region" description="Helical" evidence="7">
    <location>
        <begin position="185"/>
        <end position="204"/>
    </location>
</feature>
<keyword evidence="3" id="KW-1003">Cell membrane</keyword>
<evidence type="ECO:0000256" key="7">
    <source>
        <dbReference type="SAM" id="Phobius"/>
    </source>
</evidence>
<feature type="transmembrane region" description="Helical" evidence="7">
    <location>
        <begin position="216"/>
        <end position="237"/>
    </location>
</feature>
<dbReference type="InterPro" id="IPR011701">
    <property type="entry name" value="MFS"/>
</dbReference>
<dbReference type="InterPro" id="IPR036259">
    <property type="entry name" value="MFS_trans_sf"/>
</dbReference>
<dbReference type="EMBL" id="JAGIYQ010000012">
    <property type="protein sequence ID" value="MBP0726550.1"/>
    <property type="molecule type" value="Genomic_DNA"/>
</dbReference>
<evidence type="ECO:0000256" key="4">
    <source>
        <dbReference type="ARBA" id="ARBA00022692"/>
    </source>
</evidence>
<gene>
    <name evidence="9" type="ORF">J5Y03_15420</name>
</gene>
<dbReference type="GO" id="GO:0005886">
    <property type="term" value="C:plasma membrane"/>
    <property type="evidence" value="ECO:0007669"/>
    <property type="project" value="UniProtKB-SubCell"/>
</dbReference>
<feature type="transmembrane region" description="Helical" evidence="7">
    <location>
        <begin position="243"/>
        <end position="266"/>
    </location>
</feature>
<evidence type="ECO:0000259" key="8">
    <source>
        <dbReference type="PROSITE" id="PS50850"/>
    </source>
</evidence>
<dbReference type="PROSITE" id="PS50850">
    <property type="entry name" value="MFS"/>
    <property type="match status" value="1"/>
</dbReference>
<feature type="transmembrane region" description="Helical" evidence="7">
    <location>
        <begin position="95"/>
        <end position="113"/>
    </location>
</feature>
<evidence type="ECO:0000256" key="5">
    <source>
        <dbReference type="ARBA" id="ARBA00022989"/>
    </source>
</evidence>
<protein>
    <submittedName>
        <fullName evidence="9">MFS transporter</fullName>
    </submittedName>
</protein>
<evidence type="ECO:0000313" key="10">
    <source>
        <dbReference type="Proteomes" id="UP000682134"/>
    </source>
</evidence>
<dbReference type="CDD" id="cd06173">
    <property type="entry name" value="MFS_MefA_like"/>
    <property type="match status" value="1"/>
</dbReference>
<evidence type="ECO:0000256" key="3">
    <source>
        <dbReference type="ARBA" id="ARBA00022475"/>
    </source>
</evidence>
<evidence type="ECO:0000256" key="6">
    <source>
        <dbReference type="ARBA" id="ARBA00023136"/>
    </source>
</evidence>
<accession>A0A940NLB0</accession>
<dbReference type="SUPFAM" id="SSF103473">
    <property type="entry name" value="MFS general substrate transporter"/>
    <property type="match status" value="1"/>
</dbReference>
<dbReference type="RefSeq" id="WP_209406890.1">
    <property type="nucleotide sequence ID" value="NZ_JAGIYQ010000012.1"/>
</dbReference>
<dbReference type="InterPro" id="IPR020846">
    <property type="entry name" value="MFS_dom"/>
</dbReference>
<proteinExistence type="predicted"/>
<keyword evidence="2" id="KW-0813">Transport</keyword>
<feature type="transmembrane region" description="Helical" evidence="7">
    <location>
        <begin position="12"/>
        <end position="36"/>
    </location>
</feature>
<keyword evidence="6 7" id="KW-0472">Membrane</keyword>
<dbReference type="PANTHER" id="PTHR43266:SF2">
    <property type="entry name" value="MAJOR FACILITATOR SUPERFAMILY (MFS) PROFILE DOMAIN-CONTAINING PROTEIN"/>
    <property type="match status" value="1"/>
</dbReference>
<dbReference type="Gene3D" id="1.20.1250.20">
    <property type="entry name" value="MFS general substrate transporter like domains"/>
    <property type="match status" value="2"/>
</dbReference>
<comment type="caution">
    <text evidence="9">The sequence shown here is derived from an EMBL/GenBank/DDBJ whole genome shotgun (WGS) entry which is preliminary data.</text>
</comment>
<name>A0A940NLB0_9BACI</name>
<evidence type="ECO:0000313" key="9">
    <source>
        <dbReference type="EMBL" id="MBP0726550.1"/>
    </source>
</evidence>
<feature type="transmembrane region" description="Helical" evidence="7">
    <location>
        <begin position="278"/>
        <end position="300"/>
    </location>
</feature>
<comment type="subcellular location">
    <subcellularLocation>
        <location evidence="1">Cell membrane</location>
        <topology evidence="1">Multi-pass membrane protein</topology>
    </subcellularLocation>
</comment>
<dbReference type="Pfam" id="PF07690">
    <property type="entry name" value="MFS_1"/>
    <property type="match status" value="1"/>
</dbReference>
<evidence type="ECO:0000256" key="2">
    <source>
        <dbReference type="ARBA" id="ARBA00022448"/>
    </source>
</evidence>
<sequence length="346" mass="38475">MVICSSDESYHFFTYFIRCTFFVSPHYWNLLIIIFIKSALSSAFGPARQGIIHEVVPKEFLAEASSLSQMVLNATKIGAPAVGGTLLTIVKLETIFVIECLFFFVSLLFMIKFPKLIDEEIRSNENNKNSYWKEFKAGFLFIKSSYLLFSAITMVSISMFIIYLYDSFFAPLSQNLGLDKTGYGLISSSLGAGSVIGSILSGVFSRWKKNPLLYMTFGRIISGFLLLVVGFGCYGFAKENLFFWMVMFFVIGCIGTALFIPLGYILQIETPQHMMGRMSAFSTAVQSIASLLAPIIGAFIGNLFGLGSIFIGASGLFIILGLISLIFLKYKRQMSILEEVKDVSMS</sequence>
<feature type="transmembrane region" description="Helical" evidence="7">
    <location>
        <begin position="306"/>
        <end position="328"/>
    </location>
</feature>